<name>A0A0L8HK52_OCTBM</name>
<sequence length="243" mass="27163">MEECENITTSCCNPKSSTNAPNFNVAVGVLTTLLCFAIIAIVVLVIYIKRKFTKVKLQETKESPVRRCVDVSDEACSKKLNGGVDVVAGNWLAGALCGQRPDLRRSEASHNRRNQVSLPERQPRVTSPPPITKSEEVNEDYPKNEYDILPKRHKPSTPPSVRQHKPPTPPSVRQHKPPTPPGVRHHKPPTPPNVRKQTQENDDEYLVMDSNVNNGNGDVYENYGITSDDVYGNVEEDDIYINN</sequence>
<organism evidence="3">
    <name type="scientific">Octopus bimaculoides</name>
    <name type="common">California two-spotted octopus</name>
    <dbReference type="NCBI Taxonomy" id="37653"/>
    <lineage>
        <taxon>Eukaryota</taxon>
        <taxon>Metazoa</taxon>
        <taxon>Spiralia</taxon>
        <taxon>Lophotrochozoa</taxon>
        <taxon>Mollusca</taxon>
        <taxon>Cephalopoda</taxon>
        <taxon>Coleoidea</taxon>
        <taxon>Octopodiformes</taxon>
        <taxon>Octopoda</taxon>
        <taxon>Incirrata</taxon>
        <taxon>Octopodidae</taxon>
        <taxon>Octopus</taxon>
    </lineage>
</organism>
<dbReference type="EMBL" id="KQ417955">
    <property type="protein sequence ID" value="KOF89524.1"/>
    <property type="molecule type" value="Genomic_DNA"/>
</dbReference>
<feature type="transmembrane region" description="Helical" evidence="2">
    <location>
        <begin position="25"/>
        <end position="48"/>
    </location>
</feature>
<evidence type="ECO:0000313" key="3">
    <source>
        <dbReference type="EMBL" id="KOF89524.1"/>
    </source>
</evidence>
<dbReference type="OrthoDB" id="10675314at2759"/>
<dbReference type="AlphaFoldDB" id="A0A0L8HK52"/>
<feature type="region of interest" description="Disordered" evidence="1">
    <location>
        <begin position="104"/>
        <end position="202"/>
    </location>
</feature>
<keyword evidence="2" id="KW-1133">Transmembrane helix</keyword>
<evidence type="ECO:0000256" key="1">
    <source>
        <dbReference type="SAM" id="MobiDB-lite"/>
    </source>
</evidence>
<protein>
    <submittedName>
        <fullName evidence="3">Uncharacterized protein</fullName>
    </submittedName>
</protein>
<reference evidence="3" key="1">
    <citation type="submission" date="2015-07" db="EMBL/GenBank/DDBJ databases">
        <title>MeaNS - Measles Nucleotide Surveillance Program.</title>
        <authorList>
            <person name="Tran T."/>
            <person name="Druce J."/>
        </authorList>
    </citation>
    <scope>NUCLEOTIDE SEQUENCE</scope>
    <source>
        <strain evidence="3">UCB-OBI-ISO-001</strain>
        <tissue evidence="3">Gonad</tissue>
    </source>
</reference>
<gene>
    <name evidence="3" type="ORF">OCBIM_22012929mg</name>
</gene>
<proteinExistence type="predicted"/>
<accession>A0A0L8HK52</accession>
<keyword evidence="2" id="KW-0472">Membrane</keyword>
<feature type="compositionally biased region" description="Basic and acidic residues" evidence="1">
    <location>
        <begin position="133"/>
        <end position="150"/>
    </location>
</feature>
<evidence type="ECO:0000256" key="2">
    <source>
        <dbReference type="SAM" id="Phobius"/>
    </source>
</evidence>
<keyword evidence="2" id="KW-0812">Transmembrane</keyword>